<protein>
    <submittedName>
        <fullName evidence="2">Uncharacterized protein</fullName>
    </submittedName>
</protein>
<reference evidence="2" key="1">
    <citation type="journal article" date="2023" name="Mol. Biol. Evol.">
        <title>Third-Generation Sequencing Reveals the Adaptive Role of the Epigenome in Three Deep-Sea Polychaetes.</title>
        <authorList>
            <person name="Perez M."/>
            <person name="Aroh O."/>
            <person name="Sun Y."/>
            <person name="Lan Y."/>
            <person name="Juniper S.K."/>
            <person name="Young C.R."/>
            <person name="Angers B."/>
            <person name="Qian P.Y."/>
        </authorList>
    </citation>
    <scope>NUCLEOTIDE SEQUENCE</scope>
    <source>
        <strain evidence="2">P08H-3</strain>
    </source>
</reference>
<evidence type="ECO:0000313" key="3">
    <source>
        <dbReference type="Proteomes" id="UP001208570"/>
    </source>
</evidence>
<dbReference type="Proteomes" id="UP001208570">
    <property type="component" value="Unassembled WGS sequence"/>
</dbReference>
<dbReference type="CDD" id="cd22975">
    <property type="entry name" value="DD_TEX55"/>
    <property type="match status" value="1"/>
</dbReference>
<dbReference type="SUPFAM" id="SSF47391">
    <property type="entry name" value="Dimerization-anchoring domain of cAMP-dependent PK regulatory subunit"/>
    <property type="match status" value="1"/>
</dbReference>
<keyword evidence="3" id="KW-1185">Reference proteome</keyword>
<organism evidence="2 3">
    <name type="scientific">Paralvinella palmiformis</name>
    <dbReference type="NCBI Taxonomy" id="53620"/>
    <lineage>
        <taxon>Eukaryota</taxon>
        <taxon>Metazoa</taxon>
        <taxon>Spiralia</taxon>
        <taxon>Lophotrochozoa</taxon>
        <taxon>Annelida</taxon>
        <taxon>Polychaeta</taxon>
        <taxon>Sedentaria</taxon>
        <taxon>Canalipalpata</taxon>
        <taxon>Terebellida</taxon>
        <taxon>Terebelliformia</taxon>
        <taxon>Alvinellidae</taxon>
        <taxon>Paralvinella</taxon>
    </lineage>
</organism>
<proteinExistence type="predicted"/>
<dbReference type="InterPro" id="IPR048377">
    <property type="entry name" value="TEX55_DD"/>
</dbReference>
<sequence length="182" mass="20693">MAALLGDSSKSPTDDRVTFPTDDDVSNNLSVEINKDKIDKNEEDTFKESAHQLTQATLEAAAKRLETIEKNKHDPSVKEIRSKHEHIILEEHNPTSLKEHIGVVEDPLEKATRFLEKHQLLMLFQSLTSDIVLKRPSDPLDFMIEEIERIQEQDRHRKGVFLKVNKQDVSGLSGEKAMKGNS</sequence>
<dbReference type="EMBL" id="JAODUP010000697">
    <property type="protein sequence ID" value="KAK2145182.1"/>
    <property type="molecule type" value="Genomic_DNA"/>
</dbReference>
<dbReference type="Pfam" id="PF17819">
    <property type="entry name" value="Tex55"/>
    <property type="match status" value="1"/>
</dbReference>
<gene>
    <name evidence="2" type="ORF">LSH36_697g03117</name>
</gene>
<evidence type="ECO:0000313" key="2">
    <source>
        <dbReference type="EMBL" id="KAK2145182.1"/>
    </source>
</evidence>
<dbReference type="InterPro" id="IPR040760">
    <property type="entry name" value="Tex55"/>
</dbReference>
<comment type="caution">
    <text evidence="2">The sequence shown here is derived from an EMBL/GenBank/DDBJ whole genome shotgun (WGS) entry which is preliminary data.</text>
</comment>
<feature type="region of interest" description="Disordered" evidence="1">
    <location>
        <begin position="1"/>
        <end position="26"/>
    </location>
</feature>
<name>A0AAD9J262_9ANNE</name>
<accession>A0AAD9J262</accession>
<evidence type="ECO:0000256" key="1">
    <source>
        <dbReference type="SAM" id="MobiDB-lite"/>
    </source>
</evidence>
<dbReference type="AlphaFoldDB" id="A0AAD9J262"/>